<dbReference type="InParanoid" id="A0A6P8RXH7"/>
<name>A0A6P8RXH7_GEOSA</name>
<evidence type="ECO:0000313" key="2">
    <source>
        <dbReference type="Proteomes" id="UP000515159"/>
    </source>
</evidence>
<proteinExistence type="predicted"/>
<dbReference type="GO" id="GO:0007283">
    <property type="term" value="P:spermatogenesis"/>
    <property type="evidence" value="ECO:0007669"/>
    <property type="project" value="InterPro"/>
</dbReference>
<dbReference type="InterPro" id="IPR031399">
    <property type="entry name" value="TDRP"/>
</dbReference>
<dbReference type="PANTHER" id="PTHR35663">
    <property type="entry name" value="TESTIS DEVELOPMENT-RELATED PROTEIN-RELATED"/>
    <property type="match status" value="1"/>
</dbReference>
<dbReference type="RefSeq" id="XP_033810495.1">
    <property type="nucleotide sequence ID" value="XM_033954604.1"/>
</dbReference>
<protein>
    <submittedName>
        <fullName evidence="3">Uncharacterized protein C1orf232 homolog</fullName>
    </submittedName>
</protein>
<organism evidence="2 3">
    <name type="scientific">Geotrypetes seraphini</name>
    <name type="common">Gaboon caecilian</name>
    <name type="synonym">Caecilia seraphini</name>
    <dbReference type="NCBI Taxonomy" id="260995"/>
    <lineage>
        <taxon>Eukaryota</taxon>
        <taxon>Metazoa</taxon>
        <taxon>Chordata</taxon>
        <taxon>Craniata</taxon>
        <taxon>Vertebrata</taxon>
        <taxon>Euteleostomi</taxon>
        <taxon>Amphibia</taxon>
        <taxon>Gymnophiona</taxon>
        <taxon>Geotrypetes</taxon>
    </lineage>
</organism>
<evidence type="ECO:0000256" key="1">
    <source>
        <dbReference type="SAM" id="MobiDB-lite"/>
    </source>
</evidence>
<evidence type="ECO:0000313" key="3">
    <source>
        <dbReference type="RefSeq" id="XP_033810495.1"/>
    </source>
</evidence>
<dbReference type="Proteomes" id="UP000515159">
    <property type="component" value="Chromosome 8"/>
</dbReference>
<feature type="region of interest" description="Disordered" evidence="1">
    <location>
        <begin position="76"/>
        <end position="100"/>
    </location>
</feature>
<reference evidence="3" key="1">
    <citation type="submission" date="2025-08" db="UniProtKB">
        <authorList>
            <consortium name="RefSeq"/>
        </authorList>
    </citation>
    <scope>IDENTIFICATION</scope>
</reference>
<dbReference type="GeneID" id="117364879"/>
<accession>A0A6P8RXH7</accession>
<dbReference type="KEGG" id="gsh:117364879"/>
<keyword evidence="2" id="KW-1185">Reference proteome</keyword>
<dbReference type="FunCoup" id="A0A6P8RXH7">
    <property type="interactions" value="2"/>
</dbReference>
<feature type="region of interest" description="Disordered" evidence="1">
    <location>
        <begin position="17"/>
        <end position="61"/>
    </location>
</feature>
<feature type="region of interest" description="Disordered" evidence="1">
    <location>
        <begin position="121"/>
        <end position="162"/>
    </location>
</feature>
<dbReference type="AlphaFoldDB" id="A0A6P8RXH7"/>
<dbReference type="CTD" id="122698886"/>
<sequence>MSQGFWKTYKARVLQSFGNEQEEELQDERENPQPMDPQPSAVMEEGISSVSQLAQKVQGAGARGWRSMASLFNKEDEHKLLTPDPSADHPLALKPEDNVASEKTPGLWDIFATKWQMSSSQSKNLAQSEFSERVAETSTAPGDQLVDDANSSDGREAEEMPFKWSFVTNKLAELRSKSGPKSN</sequence>
<dbReference type="PANTHER" id="PTHR35663:SF3">
    <property type="entry name" value="GENE, 30191-RELATED"/>
    <property type="match status" value="1"/>
</dbReference>
<dbReference type="Pfam" id="PF15683">
    <property type="entry name" value="TDRP"/>
    <property type="match status" value="1"/>
</dbReference>
<dbReference type="OrthoDB" id="9940890at2759"/>
<gene>
    <name evidence="3" type="primary">C8H1orf232</name>
</gene>